<feature type="region of interest" description="Disordered" evidence="5">
    <location>
        <begin position="1249"/>
        <end position="1305"/>
    </location>
</feature>
<evidence type="ECO:0000259" key="8">
    <source>
        <dbReference type="PROSITE" id="PS50835"/>
    </source>
</evidence>
<name>A0A6Q2ZEU4_ESOLU</name>
<dbReference type="Pfam" id="PF13855">
    <property type="entry name" value="LRR_8"/>
    <property type="match status" value="1"/>
</dbReference>
<accession>A0A6Q2ZEU4</accession>
<feature type="region of interest" description="Disordered" evidence="5">
    <location>
        <begin position="1943"/>
        <end position="2029"/>
    </location>
</feature>
<dbReference type="InterPro" id="IPR036179">
    <property type="entry name" value="Ig-like_dom_sf"/>
</dbReference>
<feature type="compositionally biased region" description="Pro residues" evidence="5">
    <location>
        <begin position="1866"/>
        <end position="1879"/>
    </location>
</feature>
<dbReference type="InterPro" id="IPR000483">
    <property type="entry name" value="Cys-rich_flank_reg_C"/>
</dbReference>
<dbReference type="PANTHER" id="PTHR24366:SF96">
    <property type="entry name" value="LEUCINE RICH REPEAT CONTAINING 53"/>
    <property type="match status" value="1"/>
</dbReference>
<feature type="compositionally biased region" description="Polar residues" evidence="5">
    <location>
        <begin position="825"/>
        <end position="845"/>
    </location>
</feature>
<feature type="signal peptide" evidence="7">
    <location>
        <begin position="1"/>
        <end position="29"/>
    </location>
</feature>
<dbReference type="OMA" id="QHRFPEG"/>
<feature type="compositionally biased region" description="Basic and acidic residues" evidence="5">
    <location>
        <begin position="1210"/>
        <end position="1221"/>
    </location>
</feature>
<feature type="region of interest" description="Disordered" evidence="5">
    <location>
        <begin position="1361"/>
        <end position="1418"/>
    </location>
</feature>
<feature type="chain" id="PRO_5044335619" description="Ig-like domain-containing protein" evidence="7">
    <location>
        <begin position="30"/>
        <end position="2291"/>
    </location>
</feature>
<feature type="region of interest" description="Disordered" evidence="5">
    <location>
        <begin position="464"/>
        <end position="651"/>
    </location>
</feature>
<feature type="region of interest" description="Disordered" evidence="5">
    <location>
        <begin position="1150"/>
        <end position="1230"/>
    </location>
</feature>
<evidence type="ECO:0000313" key="9">
    <source>
        <dbReference type="Ensembl" id="ENSELUP00000077034.2"/>
    </source>
</evidence>
<feature type="compositionally biased region" description="Polar residues" evidence="5">
    <location>
        <begin position="552"/>
        <end position="577"/>
    </location>
</feature>
<reference evidence="9" key="3">
    <citation type="submission" date="2025-08" db="UniProtKB">
        <authorList>
            <consortium name="Ensembl"/>
        </authorList>
    </citation>
    <scope>IDENTIFICATION</scope>
</reference>
<feature type="region of interest" description="Disordered" evidence="5">
    <location>
        <begin position="1009"/>
        <end position="1032"/>
    </location>
</feature>
<feature type="transmembrane region" description="Helical" evidence="6">
    <location>
        <begin position="414"/>
        <end position="436"/>
    </location>
</feature>
<feature type="region of interest" description="Disordered" evidence="5">
    <location>
        <begin position="2251"/>
        <end position="2291"/>
    </location>
</feature>
<feature type="compositionally biased region" description="Basic and acidic residues" evidence="5">
    <location>
        <begin position="1084"/>
        <end position="1093"/>
    </location>
</feature>
<dbReference type="PROSITE" id="PS50835">
    <property type="entry name" value="IG_LIKE"/>
    <property type="match status" value="1"/>
</dbReference>
<dbReference type="SMART" id="SM00409">
    <property type="entry name" value="IG"/>
    <property type="match status" value="1"/>
</dbReference>
<feature type="compositionally biased region" description="Basic and acidic residues" evidence="5">
    <location>
        <begin position="743"/>
        <end position="754"/>
    </location>
</feature>
<feature type="compositionally biased region" description="Basic and acidic residues" evidence="5">
    <location>
        <begin position="2004"/>
        <end position="2014"/>
    </location>
</feature>
<dbReference type="InterPro" id="IPR003591">
    <property type="entry name" value="Leu-rich_rpt_typical-subtyp"/>
</dbReference>
<organism evidence="9 10">
    <name type="scientific">Esox lucius</name>
    <name type="common">Northern pike</name>
    <dbReference type="NCBI Taxonomy" id="8010"/>
    <lineage>
        <taxon>Eukaryota</taxon>
        <taxon>Metazoa</taxon>
        <taxon>Chordata</taxon>
        <taxon>Craniata</taxon>
        <taxon>Vertebrata</taxon>
        <taxon>Euteleostomi</taxon>
        <taxon>Actinopterygii</taxon>
        <taxon>Neopterygii</taxon>
        <taxon>Teleostei</taxon>
        <taxon>Protacanthopterygii</taxon>
        <taxon>Esociformes</taxon>
        <taxon>Esocidae</taxon>
        <taxon>Esox</taxon>
    </lineage>
</organism>
<feature type="region of interest" description="Disordered" evidence="5">
    <location>
        <begin position="825"/>
        <end position="849"/>
    </location>
</feature>
<feature type="compositionally biased region" description="Basic and acidic residues" evidence="5">
    <location>
        <begin position="2280"/>
        <end position="2291"/>
    </location>
</feature>
<feature type="compositionally biased region" description="Low complexity" evidence="5">
    <location>
        <begin position="755"/>
        <end position="766"/>
    </location>
</feature>
<dbReference type="PROSITE" id="PS51450">
    <property type="entry name" value="LRR"/>
    <property type="match status" value="2"/>
</dbReference>
<feature type="compositionally biased region" description="Basic and acidic residues" evidence="5">
    <location>
        <begin position="1289"/>
        <end position="1300"/>
    </location>
</feature>
<reference evidence="9" key="4">
    <citation type="submission" date="2025-09" db="UniProtKB">
        <authorList>
            <consortium name="Ensembl"/>
        </authorList>
    </citation>
    <scope>IDENTIFICATION</scope>
</reference>
<feature type="region of interest" description="Disordered" evidence="5">
    <location>
        <begin position="2044"/>
        <end position="2065"/>
    </location>
</feature>
<feature type="compositionally biased region" description="Polar residues" evidence="5">
    <location>
        <begin position="1469"/>
        <end position="1480"/>
    </location>
</feature>
<feature type="compositionally biased region" description="Low complexity" evidence="5">
    <location>
        <begin position="1961"/>
        <end position="1973"/>
    </location>
</feature>
<feature type="region of interest" description="Disordered" evidence="5">
    <location>
        <begin position="2182"/>
        <end position="2211"/>
    </location>
</feature>
<dbReference type="InterPro" id="IPR001611">
    <property type="entry name" value="Leu-rich_rpt"/>
</dbReference>
<evidence type="ECO:0000256" key="6">
    <source>
        <dbReference type="SAM" id="Phobius"/>
    </source>
</evidence>
<feature type="compositionally biased region" description="Basic and acidic residues" evidence="5">
    <location>
        <begin position="2048"/>
        <end position="2060"/>
    </location>
</feature>
<keyword evidence="6" id="KW-1133">Transmembrane helix</keyword>
<dbReference type="SMART" id="SM00369">
    <property type="entry name" value="LRR_TYP"/>
    <property type="match status" value="4"/>
</dbReference>
<dbReference type="InterPro" id="IPR013783">
    <property type="entry name" value="Ig-like_fold"/>
</dbReference>
<evidence type="ECO:0000256" key="3">
    <source>
        <dbReference type="ARBA" id="ARBA00022737"/>
    </source>
</evidence>
<dbReference type="InterPro" id="IPR032675">
    <property type="entry name" value="LRR_dom_sf"/>
</dbReference>
<feature type="compositionally biased region" description="Polar residues" evidence="5">
    <location>
        <begin position="1911"/>
        <end position="1921"/>
    </location>
</feature>
<feature type="compositionally biased region" description="Basic and acidic residues" evidence="5">
    <location>
        <begin position="1749"/>
        <end position="1760"/>
    </location>
</feature>
<feature type="region of interest" description="Disordered" evidence="5">
    <location>
        <begin position="1054"/>
        <end position="1093"/>
    </location>
</feature>
<feature type="region of interest" description="Disordered" evidence="5">
    <location>
        <begin position="1709"/>
        <end position="1767"/>
    </location>
</feature>
<keyword evidence="10" id="KW-1185">Reference proteome</keyword>
<feature type="region of interest" description="Disordered" evidence="5">
    <location>
        <begin position="923"/>
        <end position="958"/>
    </location>
</feature>
<feature type="compositionally biased region" description="Polar residues" evidence="5">
    <location>
        <begin position="1009"/>
        <end position="1020"/>
    </location>
</feature>
<feature type="region of interest" description="Disordered" evidence="5">
    <location>
        <begin position="1610"/>
        <end position="1690"/>
    </location>
</feature>
<feature type="compositionally biased region" description="Basic and acidic residues" evidence="5">
    <location>
        <begin position="1670"/>
        <end position="1681"/>
    </location>
</feature>
<feature type="region of interest" description="Disordered" evidence="5">
    <location>
        <begin position="1514"/>
        <end position="1547"/>
    </location>
</feature>
<evidence type="ECO:0000256" key="1">
    <source>
        <dbReference type="ARBA" id="ARBA00022614"/>
    </source>
</evidence>
<keyword evidence="1" id="KW-0433">Leucine-rich repeat</keyword>
<feature type="compositionally biased region" description="Acidic residues" evidence="5">
    <location>
        <begin position="593"/>
        <end position="602"/>
    </location>
</feature>
<dbReference type="Bgee" id="ENSELUG00000031651">
    <property type="expression patterns" value="Expressed in mesonephros and 4 other cell types or tissues"/>
</dbReference>
<dbReference type="SMART" id="SM00082">
    <property type="entry name" value="LRRCT"/>
    <property type="match status" value="1"/>
</dbReference>
<feature type="compositionally biased region" description="Basic and acidic residues" evidence="5">
    <location>
        <begin position="1894"/>
        <end position="1905"/>
    </location>
</feature>
<feature type="region of interest" description="Disordered" evidence="5">
    <location>
        <begin position="1466"/>
        <end position="1492"/>
    </location>
</feature>
<dbReference type="InParanoid" id="A0A6Q2ZEU4"/>
<reference evidence="10" key="1">
    <citation type="journal article" date="2014" name="PLoS ONE">
        <title>The genome and linkage map of the northern pike (Esox lucius): conserved synteny revealed between the salmonid sister group and the Neoteleostei.</title>
        <authorList>
            <person name="Rondeau E.B."/>
            <person name="Minkley D.R."/>
            <person name="Leong J.S."/>
            <person name="Messmer A.M."/>
            <person name="Jantzen J.R."/>
            <person name="von Schalburg K.R."/>
            <person name="Lemon C."/>
            <person name="Bird N.H."/>
            <person name="Koop B.F."/>
        </authorList>
    </citation>
    <scope>NUCLEOTIDE SEQUENCE</scope>
</reference>
<dbReference type="InterPro" id="IPR003599">
    <property type="entry name" value="Ig_sub"/>
</dbReference>
<feature type="region of interest" description="Disordered" evidence="5">
    <location>
        <begin position="1850"/>
        <end position="1921"/>
    </location>
</feature>
<evidence type="ECO:0000256" key="7">
    <source>
        <dbReference type="SAM" id="SignalP"/>
    </source>
</evidence>
<protein>
    <recommendedName>
        <fullName evidence="8">Ig-like domain-containing protein</fullName>
    </recommendedName>
</protein>
<sequence length="2291" mass="251248">MQTQRGAGVLVMAVSRWMLYTAVLLPVQGSPTLPDCPEPCYCHKGPMLNCSSVGLSLGQKHIPSTVTDLDLSHNLLNSFSPLWPSWGLKNLWIGHNSLIHLSLCVERTWGKLRGTALSHSRGKCVSWAPALQLLSAENNQLERIPEGIAGCQFLLVLQLSHNRISDLRSGDLSRSPRLREIHLQHNRISSLNPLALRDLPEIRVLDLSFNMLTTIPPSAYLALRNLNALVEVSGNKWRCDCNLRSLRRWMIYDRDMDQQQSWKGVVCSHPSVHSGRDLLHLEDSDLTCSTAENRAGLHQDVTVDEGTDILLPCSSPNQDSTWWTPNGQVPGSQNGLLISDIAEKDTGLYVCVSGPDEETVSVFDLHVHKTPRKTRGTRSLYVEQLQMNPELGRLQRGGQKTDLQRATQRTQSELDLAVCLSVFITLVVAFILGALARPLLDVLWGRYCKCCECTRKSPIEAQSVTSAGRGPHDNNAYSDEEEGEEVGTHRERRVTFSGHPSELRDQNSVPYYDTMATGRQGNQAGEYGASYNNFNERDTFHTSLEVNRPPDSVSSGSSQQDNQVETDTHSGDPSNVSLRKPPGGANPVHTDDVEFEPIPDPDEWQRSRSLSVSSHSDQERSDRGQDIDCPTKNLAQNNPQESHFTLKEGDTTKQSLDFPMVKVINSGSVDEISKYTIESSIDWKHIMAEANLLDPELWNDSGESFEFPDSIRSASARSSNKDLYGSALVDQLRKESEQARNEKLLAKDQRENDKSGSSSSCDCGNEPTEYAVNAQIDEVKEVFPDSVLTHDSCPDPAANLYFQQDVKEGVCVGELRMEVRCSPVFSQHSSSDSGDEPTTYTVNGSSEEECDQAQKDLSLSLRYRNVSFAPRKALSIEISKEGIQYMPEPEANKEPLTHPSVPSDRAWVGDPPVPVHIPRFGKRLDIQPPRGAKSVTHKKSPLFESSSSSEREEETIENSVKLNREVPDVLHKDSFLNLGDINVSVAPRKAVSIGLSKDGFQYQPEMETKSSSLNLSSHTAITPKDQLPQYSLPEGTMAEESPVYIPSFRRHLDIQSPNEIPPPTACLPRPAGSSSSSSESEDDTAIKQKRQEENAKVLDSSFSLAGIDVSFSPRKTLNIGFSKEGIHYQSEPNSTGVALTSESVIGIKENLPKSSIPSDGTREEESPVPVYIPRLRRRLDIQSPQDTPPAIPQTPPPSESLYSSSESEDETTRNRKGEQKAKIPNSSFSLAGIDVSLAPRKALNIGISEDGIQYQSDSDHQGTTPAAPSSPGPAGSTSPSSESEDETEMYQRKEERETKVPESSFSLSCLDVSFAPRKALNIGFSEDGIQYQPGPETKSTGLDLTTQFAINAKVPLTQPSLSSERLQVGGPPVPVHIPRFGKRLDIQPPRGAKSVTHKKSPLFESSSSSEREEETIENSVKLNREVPDVLHKDSFLSLGDINVSVAPRKAVSIGLSKDGFQYQPEMETKSSSLNLSSHTAITPKDQLPQYSLPEGTMAEESPVYIPSFRRHLDIQSPNEIPPPSACLPRPAGSSSSSSESEDDTAIKQKRQEENAMVLDSSFSLAGIDVSFSPRKTLNIGFSKEGIHYQSEPNSTGVALTSESVIGIKENLPKSSIPSDGTREEESPVPVYIPRLRRRLDIQSPQDTPPAIPQTPPPSESLYSSSESEDETTRNRKGEQKAKIPNSSFSLAGIDVSLAPRKALNIGISEDGIQYQSDSDHQGTTPAAPSSPGPAGSTSPSSESEDETEMYQRKEERETKVPESSFSLSGLDISFAPRKALNIGFSKENSYLPHPEAESRLSDQGLTSQTAINTKYEGFKDTKILPQVFLPKTSFSSSSYGKTADGATTQLFYVPQHRKRLDIQPPQNAPPAAPQTPPPSGSSSSSIFHGNETAMPEKKEEDEARLPDVTYNHPSLSPGDTSINISFAKKKELNIGFAKEHLQSQSTTSKGGAFQEDAKQVPKLSLPKTSLSSTAFSESARAEELTLPPTKSSSSSGESGNEPTEPTKKPGRDIPDFSLSPGETPIKVSFTPRKALNIGLYNSTSTTDEVDRKTKEEDRRNRPGLGGLKVLSEMRQWDTMDSSTDVAFSQRRALNIKFDALDNSTDEVAQRVRTDYSSPIQGYIDRKEGGLEEVTNLTPKVSLPKTSRFFSTPTPSNEARLIQSPLQIPRQRRRLVVDIQPPLAPPAAQGTPPAFPEGDEAAGSGWRSRGEQGKAVDGFGFTTQAEKGEKHYMGLLTAKPFGSARQYQRSVASETFRTTRHSAISEREGPEKGTSTSDATLHFETHREGSEA</sequence>
<keyword evidence="4" id="KW-1015">Disulfide bond</keyword>
<evidence type="ECO:0000313" key="10">
    <source>
        <dbReference type="Proteomes" id="UP000265140"/>
    </source>
</evidence>
<feature type="region of interest" description="Disordered" evidence="5">
    <location>
        <begin position="743"/>
        <end position="766"/>
    </location>
</feature>
<feature type="compositionally biased region" description="Low complexity" evidence="5">
    <location>
        <begin position="1262"/>
        <end position="1281"/>
    </location>
</feature>
<dbReference type="GeneTree" id="ENSGT00390000014817"/>
<feature type="compositionally biased region" description="Low complexity" evidence="5">
    <location>
        <begin position="1722"/>
        <end position="1741"/>
    </location>
</feature>
<keyword evidence="2 7" id="KW-0732">Signal</keyword>
<keyword evidence="3" id="KW-0677">Repeat</keyword>
<keyword evidence="6" id="KW-0472">Membrane</keyword>
<evidence type="ECO:0000256" key="4">
    <source>
        <dbReference type="ARBA" id="ARBA00023157"/>
    </source>
</evidence>
<keyword evidence="6" id="KW-0812">Transmembrane</keyword>
<feature type="compositionally biased region" description="Polar residues" evidence="5">
    <location>
        <begin position="633"/>
        <end position="643"/>
    </location>
</feature>
<feature type="region of interest" description="Disordered" evidence="5">
    <location>
        <begin position="889"/>
        <end position="910"/>
    </location>
</feature>
<proteinExistence type="predicted"/>
<evidence type="ECO:0000256" key="2">
    <source>
        <dbReference type="ARBA" id="ARBA00022729"/>
    </source>
</evidence>
<dbReference type="Ensembl" id="ENSELUT00000066267.2">
    <property type="protein sequence ID" value="ENSELUP00000077034.2"/>
    <property type="gene ID" value="ENSELUG00000031651.2"/>
</dbReference>
<dbReference type="Gene3D" id="2.60.40.10">
    <property type="entry name" value="Immunoglobulins"/>
    <property type="match status" value="1"/>
</dbReference>
<reference evidence="9" key="2">
    <citation type="submission" date="2020-02" db="EMBL/GenBank/DDBJ databases">
        <title>Esox lucius (northern pike) genome, fEsoLuc1, primary haplotype.</title>
        <authorList>
            <person name="Myers G."/>
            <person name="Karagic N."/>
            <person name="Meyer A."/>
            <person name="Pippel M."/>
            <person name="Reichard M."/>
            <person name="Winkler S."/>
            <person name="Tracey A."/>
            <person name="Sims Y."/>
            <person name="Howe K."/>
            <person name="Rhie A."/>
            <person name="Formenti G."/>
            <person name="Durbin R."/>
            <person name="Fedrigo O."/>
            <person name="Jarvis E.D."/>
        </authorList>
    </citation>
    <scope>NUCLEOTIDE SEQUENCE [LARGE SCALE GENOMIC DNA]</scope>
</reference>
<evidence type="ECO:0000256" key="5">
    <source>
        <dbReference type="SAM" id="MobiDB-lite"/>
    </source>
</evidence>
<dbReference type="Proteomes" id="UP000265140">
    <property type="component" value="Chromosome 8"/>
</dbReference>
<gene>
    <name evidence="9" type="primary">LRRC66</name>
</gene>
<feature type="domain" description="Ig-like" evidence="8">
    <location>
        <begin position="270"/>
        <end position="361"/>
    </location>
</feature>
<dbReference type="SUPFAM" id="SSF52058">
    <property type="entry name" value="L domain-like"/>
    <property type="match status" value="1"/>
</dbReference>
<dbReference type="InterPro" id="IPR007110">
    <property type="entry name" value="Ig-like_dom"/>
</dbReference>
<feature type="compositionally biased region" description="Pro residues" evidence="5">
    <location>
        <begin position="1186"/>
        <end position="1198"/>
    </location>
</feature>
<dbReference type="Gene3D" id="3.80.10.10">
    <property type="entry name" value="Ribonuclease Inhibitor"/>
    <property type="match status" value="2"/>
</dbReference>
<feature type="compositionally biased region" description="Pro residues" evidence="5">
    <location>
        <begin position="1646"/>
        <end position="1658"/>
    </location>
</feature>
<dbReference type="PANTHER" id="PTHR24366">
    <property type="entry name" value="IG(IMMUNOGLOBULIN) AND LRR(LEUCINE RICH REPEAT) DOMAINS"/>
    <property type="match status" value="1"/>
</dbReference>
<feature type="compositionally biased region" description="Basic and acidic residues" evidence="5">
    <location>
        <begin position="616"/>
        <end position="626"/>
    </location>
</feature>
<dbReference type="SUPFAM" id="SSF48726">
    <property type="entry name" value="Immunoglobulin"/>
    <property type="match status" value="1"/>
</dbReference>
<feature type="compositionally biased region" description="Low complexity" evidence="5">
    <location>
        <begin position="1984"/>
        <end position="2003"/>
    </location>
</feature>